<organism evidence="4 6">
    <name type="scientific">Pseudomonas edaphica</name>
    <dbReference type="NCBI Taxonomy" id="2006980"/>
    <lineage>
        <taxon>Bacteria</taxon>
        <taxon>Pseudomonadati</taxon>
        <taxon>Pseudomonadota</taxon>
        <taxon>Gammaproteobacteria</taxon>
        <taxon>Pseudomonadales</taxon>
        <taxon>Pseudomonadaceae</taxon>
        <taxon>Pseudomonas</taxon>
    </lineage>
</organism>
<evidence type="ECO:0000256" key="1">
    <source>
        <dbReference type="SAM" id="Phobius"/>
    </source>
</evidence>
<evidence type="ECO:0000313" key="5">
    <source>
        <dbReference type="Proteomes" id="UP000563268"/>
    </source>
</evidence>
<proteinExistence type="predicted"/>
<keyword evidence="1" id="KW-0812">Transmembrane</keyword>
<feature type="domain" description="SHOCT" evidence="2">
    <location>
        <begin position="83"/>
        <end position="110"/>
    </location>
</feature>
<feature type="transmembrane region" description="Helical" evidence="1">
    <location>
        <begin position="6"/>
        <end position="26"/>
    </location>
</feature>
<evidence type="ECO:0000259" key="2">
    <source>
        <dbReference type="Pfam" id="PF09851"/>
    </source>
</evidence>
<dbReference type="Pfam" id="PF14373">
    <property type="entry name" value="Imm_superinfect"/>
    <property type="match status" value="1"/>
</dbReference>
<dbReference type="InterPro" id="IPR016410">
    <property type="entry name" value="Phage_imm"/>
</dbReference>
<gene>
    <name evidence="3" type="ORF">HX788_08700</name>
    <name evidence="4" type="ORF">HX795_05180</name>
</gene>
<dbReference type="EMBL" id="JACARM010000019">
    <property type="protein sequence ID" value="NWE07170.1"/>
    <property type="molecule type" value="Genomic_DNA"/>
</dbReference>
<dbReference type="AlphaFoldDB" id="A0A7Y8FME4"/>
<dbReference type="Proteomes" id="UP000590218">
    <property type="component" value="Unassembled WGS sequence"/>
</dbReference>
<accession>A0A7Y8FME4</accession>
<evidence type="ECO:0000313" key="4">
    <source>
        <dbReference type="EMBL" id="NWE81480.1"/>
    </source>
</evidence>
<sequence length="112" mass="12364">MSSESGVIGSLMLFFIGAVIYFLPTINGKSRKHPNTDSIFLLNLFLGWTLIGWVVALVWSASAISKPVEAKNSAAAPEIGRYEALEKLVSMKERGFISEDEFQAEKARLLRS</sequence>
<keyword evidence="1" id="KW-1133">Transmembrane helix</keyword>
<name>A0A7Y8FME4_9PSED</name>
<comment type="caution">
    <text evidence="4">The sequence shown here is derived from an EMBL/GenBank/DDBJ whole genome shotgun (WGS) entry which is preliminary data.</text>
</comment>
<keyword evidence="1" id="KW-0472">Membrane</keyword>
<dbReference type="RefSeq" id="WP_176992399.1">
    <property type="nucleotide sequence ID" value="NZ_JACARL010000029.1"/>
</dbReference>
<dbReference type="EMBL" id="JACARL010000029">
    <property type="protein sequence ID" value="NWE81480.1"/>
    <property type="molecule type" value="Genomic_DNA"/>
</dbReference>
<dbReference type="InterPro" id="IPR018649">
    <property type="entry name" value="SHOCT"/>
</dbReference>
<feature type="transmembrane region" description="Helical" evidence="1">
    <location>
        <begin position="38"/>
        <end position="59"/>
    </location>
</feature>
<evidence type="ECO:0000313" key="3">
    <source>
        <dbReference type="EMBL" id="NWE07170.1"/>
    </source>
</evidence>
<evidence type="ECO:0000313" key="6">
    <source>
        <dbReference type="Proteomes" id="UP000590218"/>
    </source>
</evidence>
<dbReference type="Proteomes" id="UP000563268">
    <property type="component" value="Unassembled WGS sequence"/>
</dbReference>
<protein>
    <submittedName>
        <fullName evidence="4">Superinfection immunity protein</fullName>
    </submittedName>
</protein>
<dbReference type="Pfam" id="PF09851">
    <property type="entry name" value="SHOCT"/>
    <property type="match status" value="1"/>
</dbReference>
<reference evidence="5 6" key="1">
    <citation type="submission" date="2020-04" db="EMBL/GenBank/DDBJ databases">
        <title>Molecular characterization of pseudomonads from Agaricus bisporus reveal novel blotch 2 pathogens in Western Europe.</title>
        <authorList>
            <person name="Taparia T."/>
            <person name="Krijger M."/>
            <person name="Haynes E."/>
            <person name="Elpinstone J.G."/>
            <person name="Noble R."/>
            <person name="Van Der Wolf J."/>
        </authorList>
    </citation>
    <scope>NUCLEOTIDE SEQUENCE [LARGE SCALE GENOMIC DNA]</scope>
    <source>
        <strain evidence="4 6">K6002</strain>
        <strain evidence="3 5">K7002</strain>
    </source>
</reference>